<reference evidence="3 4" key="1">
    <citation type="submission" date="2020-08" db="EMBL/GenBank/DDBJ databases">
        <title>Novel species isolated from subtropical streams in China.</title>
        <authorList>
            <person name="Lu H."/>
        </authorList>
    </citation>
    <scope>NUCLEOTIDE SEQUENCE [LARGE SCALE GENOMIC DNA]</scope>
    <source>
        <strain evidence="3 4">CY18W</strain>
    </source>
</reference>
<evidence type="ECO:0000313" key="4">
    <source>
        <dbReference type="Proteomes" id="UP000650424"/>
    </source>
</evidence>
<dbReference type="RefSeq" id="WP_186945286.1">
    <property type="nucleotide sequence ID" value="NZ_JACOGF010000001.1"/>
</dbReference>
<dbReference type="InterPro" id="IPR006660">
    <property type="entry name" value="Arsenate_reductase-like"/>
</dbReference>
<accession>A0ABR6ZJF4</accession>
<name>A0ABR6ZJF4_9BURK</name>
<dbReference type="Gene3D" id="3.40.30.10">
    <property type="entry name" value="Glutaredoxin"/>
    <property type="match status" value="1"/>
</dbReference>
<comment type="caution">
    <text evidence="3">The sequence shown here is derived from an EMBL/GenBank/DDBJ whole genome shotgun (WGS) entry which is preliminary data.</text>
</comment>
<evidence type="ECO:0000256" key="1">
    <source>
        <dbReference type="ARBA" id="ARBA00007198"/>
    </source>
</evidence>
<evidence type="ECO:0000256" key="2">
    <source>
        <dbReference type="PROSITE-ProRule" id="PRU01282"/>
    </source>
</evidence>
<dbReference type="Pfam" id="PF03960">
    <property type="entry name" value="ArsC"/>
    <property type="match status" value="1"/>
</dbReference>
<proteinExistence type="inferred from homology"/>
<dbReference type="Proteomes" id="UP000650424">
    <property type="component" value="Unassembled WGS sequence"/>
</dbReference>
<dbReference type="PROSITE" id="PS51353">
    <property type="entry name" value="ARSC"/>
    <property type="match status" value="1"/>
</dbReference>
<dbReference type="NCBIfam" id="NF008107">
    <property type="entry name" value="PRK10853.1"/>
    <property type="match status" value="1"/>
</dbReference>
<gene>
    <name evidence="3" type="ORF">H8L32_00945</name>
</gene>
<dbReference type="CDD" id="cd03035">
    <property type="entry name" value="ArsC_Yffb"/>
    <property type="match status" value="1"/>
</dbReference>
<dbReference type="SUPFAM" id="SSF52833">
    <property type="entry name" value="Thioredoxin-like"/>
    <property type="match status" value="1"/>
</dbReference>
<dbReference type="PANTHER" id="PTHR30041:SF8">
    <property type="entry name" value="PROTEIN YFFB"/>
    <property type="match status" value="1"/>
</dbReference>
<evidence type="ECO:0000313" key="3">
    <source>
        <dbReference type="EMBL" id="MBC3916038.1"/>
    </source>
</evidence>
<dbReference type="NCBIfam" id="TIGR01617">
    <property type="entry name" value="arsC_related"/>
    <property type="match status" value="1"/>
</dbReference>
<dbReference type="EMBL" id="JACOGF010000001">
    <property type="protein sequence ID" value="MBC3916038.1"/>
    <property type="molecule type" value="Genomic_DNA"/>
</dbReference>
<comment type="similarity">
    <text evidence="1 2">Belongs to the ArsC family.</text>
</comment>
<dbReference type="InterPro" id="IPR036249">
    <property type="entry name" value="Thioredoxin-like_sf"/>
</dbReference>
<sequence>MTQRITLFGIPNCDTVKKARTWLQEQGLAFEFHDFKKQGLSRAAIESWLEHQNLDVLINRKGTTWRALSDAEKTSASDTEQAIALMMDKPSVIKRPVMLIDNGDQQQVNVGFSVPQYQSIFKK</sequence>
<protein>
    <submittedName>
        <fullName evidence="3">ArsC family reductase</fullName>
    </submittedName>
</protein>
<organism evidence="3 4">
    <name type="scientific">Undibacterium hunanense</name>
    <dbReference type="NCBI Taxonomy" id="2762292"/>
    <lineage>
        <taxon>Bacteria</taxon>
        <taxon>Pseudomonadati</taxon>
        <taxon>Pseudomonadota</taxon>
        <taxon>Betaproteobacteria</taxon>
        <taxon>Burkholderiales</taxon>
        <taxon>Oxalobacteraceae</taxon>
        <taxon>Undibacterium</taxon>
    </lineage>
</organism>
<dbReference type="PANTHER" id="PTHR30041">
    <property type="entry name" value="ARSENATE REDUCTASE"/>
    <property type="match status" value="1"/>
</dbReference>
<keyword evidence="4" id="KW-1185">Reference proteome</keyword>
<dbReference type="InterPro" id="IPR006504">
    <property type="entry name" value="Tscrpt_reg_Spx/MgsR"/>
</dbReference>